<feature type="coiled-coil region" evidence="6">
    <location>
        <begin position="535"/>
        <end position="562"/>
    </location>
</feature>
<protein>
    <recommendedName>
        <fullName evidence="8">C2H2-type domain-containing protein</fullName>
    </recommendedName>
</protein>
<accession>A0ABR3VEI3</accession>
<dbReference type="Proteomes" id="UP001583172">
    <property type="component" value="Unassembled WGS sequence"/>
</dbReference>
<dbReference type="SMART" id="SM00355">
    <property type="entry name" value="ZnF_C2H2"/>
    <property type="match status" value="4"/>
</dbReference>
<feature type="region of interest" description="Disordered" evidence="7">
    <location>
        <begin position="304"/>
        <end position="352"/>
    </location>
</feature>
<evidence type="ECO:0000256" key="5">
    <source>
        <dbReference type="PROSITE-ProRule" id="PRU00042"/>
    </source>
</evidence>
<dbReference type="SUPFAM" id="SSF57667">
    <property type="entry name" value="beta-beta-alpha zinc fingers"/>
    <property type="match status" value="1"/>
</dbReference>
<keyword evidence="6" id="KW-0175">Coiled coil</keyword>
<evidence type="ECO:0000256" key="3">
    <source>
        <dbReference type="ARBA" id="ARBA00022771"/>
    </source>
</evidence>
<keyword evidence="2" id="KW-0677">Repeat</keyword>
<dbReference type="InterPro" id="IPR036236">
    <property type="entry name" value="Znf_C2H2_sf"/>
</dbReference>
<reference evidence="9 10" key="1">
    <citation type="journal article" date="2024" name="Commun. Biol.">
        <title>Comparative genomic analysis of thermophilic fungi reveals convergent evolutionary adaptations and gene losses.</title>
        <authorList>
            <person name="Steindorff A.S."/>
            <person name="Aguilar-Pontes M.V."/>
            <person name="Robinson A.J."/>
            <person name="Andreopoulos B."/>
            <person name="LaButti K."/>
            <person name="Kuo A."/>
            <person name="Mondo S."/>
            <person name="Riley R."/>
            <person name="Otillar R."/>
            <person name="Haridas S."/>
            <person name="Lipzen A."/>
            <person name="Grimwood J."/>
            <person name="Schmutz J."/>
            <person name="Clum A."/>
            <person name="Reid I.D."/>
            <person name="Moisan M.C."/>
            <person name="Butler G."/>
            <person name="Nguyen T.T.M."/>
            <person name="Dewar K."/>
            <person name="Conant G."/>
            <person name="Drula E."/>
            <person name="Henrissat B."/>
            <person name="Hansel C."/>
            <person name="Singer S."/>
            <person name="Hutchinson M.I."/>
            <person name="de Vries R.P."/>
            <person name="Natvig D.O."/>
            <person name="Powell A.J."/>
            <person name="Tsang A."/>
            <person name="Grigoriev I.V."/>
        </authorList>
    </citation>
    <scope>NUCLEOTIDE SEQUENCE [LARGE SCALE GENOMIC DNA]</scope>
    <source>
        <strain evidence="9 10">CBS 620.91</strain>
    </source>
</reference>
<feature type="compositionally biased region" description="Polar residues" evidence="7">
    <location>
        <begin position="637"/>
        <end position="647"/>
    </location>
</feature>
<evidence type="ECO:0000256" key="1">
    <source>
        <dbReference type="ARBA" id="ARBA00022723"/>
    </source>
</evidence>
<dbReference type="PROSITE" id="PS00028">
    <property type="entry name" value="ZINC_FINGER_C2H2_1"/>
    <property type="match status" value="1"/>
</dbReference>
<feature type="region of interest" description="Disordered" evidence="7">
    <location>
        <begin position="114"/>
        <end position="160"/>
    </location>
</feature>
<name>A0ABR3VEI3_HUMIN</name>
<sequence length="794" mass="87032">MTFGADPSIPAAAGAAPGMHACPQCPKSFARHCDLNKHAKSHTRPYKCKEPGCKYNTRGWPTAKELERHYNDKHSATPRTFRCLFEPCTYWSKRESNCKQHMEKAHNWEYVRSKSKGKRTTAQAKEAVDEDAADEDAAESNDDGMPAGGNNSPSAEPAFMNSHQFRSGDFVLYDGDDQADAIGEDDSLYSCYPEPQMADAYLPWTSPVTRLKKTEYFIERFSQTYKGIQDDRDTPMSGCSSDLDSGLSPYGFPGTQQYPQPAAPTHHAHGSMIKVESPVLTLDSVFPGNSKFEPVDGALFEPKQDPGLVSPGGASHPSKAHGTCKRGDSNSDDGCIPTKKQRPNPVENFTDTSMPDIFRFAHPEIYDKSRKDRYSPCHTVHREISTLVRHLSRPAHRLKVTERYISSFDIEDPDFQHPRAGVCRTCWQSFDNRSAFETHVAAPCPKVSKGKREKWRVLFESFTSLRDSTDDASHGADAVQNLAETEMELCEPDHHLPETAKIPPISVPASTASSGTALGPSPNDGAVHIVPASELARIQREHQALRQRNQQLERMAKALLIQRLYRENLRAPAASSPGVRTPTSSTKDCQLGTAIPALSDRDNLLQHMDSQSTDVDVHAFMAEFADARQVLNGTQLGPTATGPSQSAIHRVPPSPPTQLANYPDAGSNQANNWQSKAQPLPSIADSGYGTEQRRASLATIQVINPEDAAVVPAGPLTQPSTAGATEQKGVDEADSSLAHGGCYTSTNTSQPGFLTDQDMADYADPSYNIFYQDHVLQSRPPPLGFTFECSSQTD</sequence>
<evidence type="ECO:0000256" key="2">
    <source>
        <dbReference type="ARBA" id="ARBA00022737"/>
    </source>
</evidence>
<dbReference type="InterPro" id="IPR013087">
    <property type="entry name" value="Znf_C2H2_type"/>
</dbReference>
<dbReference type="PANTHER" id="PTHR19818:SF159">
    <property type="entry name" value="C2H2-TYPE DOMAIN-CONTAINING PROTEIN"/>
    <property type="match status" value="1"/>
</dbReference>
<keyword evidence="3 5" id="KW-0863">Zinc-finger</keyword>
<dbReference type="EMBL" id="JAZGSY010000127">
    <property type="protein sequence ID" value="KAL1840103.1"/>
    <property type="molecule type" value="Genomic_DNA"/>
</dbReference>
<dbReference type="PANTHER" id="PTHR19818">
    <property type="entry name" value="ZINC FINGER PROTEIN ZIC AND GLI"/>
    <property type="match status" value="1"/>
</dbReference>
<feature type="region of interest" description="Disordered" evidence="7">
    <location>
        <begin position="637"/>
        <end position="687"/>
    </location>
</feature>
<gene>
    <name evidence="9" type="ORF">VTJ49DRAFT_798</name>
</gene>
<feature type="compositionally biased region" description="Polar residues" evidence="7">
    <location>
        <begin position="666"/>
        <end position="677"/>
    </location>
</feature>
<feature type="compositionally biased region" description="Acidic residues" evidence="7">
    <location>
        <begin position="128"/>
        <end position="142"/>
    </location>
</feature>
<evidence type="ECO:0000259" key="8">
    <source>
        <dbReference type="PROSITE" id="PS50157"/>
    </source>
</evidence>
<keyword evidence="4" id="KW-0862">Zinc</keyword>
<evidence type="ECO:0000256" key="7">
    <source>
        <dbReference type="SAM" id="MobiDB-lite"/>
    </source>
</evidence>
<evidence type="ECO:0000256" key="4">
    <source>
        <dbReference type="ARBA" id="ARBA00022833"/>
    </source>
</evidence>
<keyword evidence="1" id="KW-0479">Metal-binding</keyword>
<feature type="region of interest" description="Disordered" evidence="7">
    <location>
        <begin position="715"/>
        <end position="736"/>
    </location>
</feature>
<evidence type="ECO:0000313" key="9">
    <source>
        <dbReference type="EMBL" id="KAL1840103.1"/>
    </source>
</evidence>
<keyword evidence="10" id="KW-1185">Reference proteome</keyword>
<proteinExistence type="predicted"/>
<feature type="domain" description="C2H2-type" evidence="8">
    <location>
        <begin position="20"/>
        <end position="47"/>
    </location>
</feature>
<dbReference type="PROSITE" id="PS50157">
    <property type="entry name" value="ZINC_FINGER_C2H2_2"/>
    <property type="match status" value="1"/>
</dbReference>
<comment type="caution">
    <text evidence="9">The sequence shown here is derived from an EMBL/GenBank/DDBJ whole genome shotgun (WGS) entry which is preliminary data.</text>
</comment>
<dbReference type="Gene3D" id="3.30.160.60">
    <property type="entry name" value="Classic Zinc Finger"/>
    <property type="match status" value="1"/>
</dbReference>
<organism evidence="9 10">
    <name type="scientific">Humicola insolens</name>
    <name type="common">Soft-rot fungus</name>
    <dbReference type="NCBI Taxonomy" id="85995"/>
    <lineage>
        <taxon>Eukaryota</taxon>
        <taxon>Fungi</taxon>
        <taxon>Dikarya</taxon>
        <taxon>Ascomycota</taxon>
        <taxon>Pezizomycotina</taxon>
        <taxon>Sordariomycetes</taxon>
        <taxon>Sordariomycetidae</taxon>
        <taxon>Sordariales</taxon>
        <taxon>Chaetomiaceae</taxon>
        <taxon>Mycothermus</taxon>
    </lineage>
</organism>
<evidence type="ECO:0000313" key="10">
    <source>
        <dbReference type="Proteomes" id="UP001583172"/>
    </source>
</evidence>
<evidence type="ECO:0000256" key="6">
    <source>
        <dbReference type="SAM" id="Coils"/>
    </source>
</evidence>
<dbReference type="InterPro" id="IPR050329">
    <property type="entry name" value="GLI_C2H2-zinc-finger"/>
</dbReference>